<dbReference type="AlphaFoldDB" id="A0A368RAY1"/>
<reference evidence="2" key="2">
    <citation type="submission" date="2015-07" db="EMBL/GenBank/DDBJ databases">
        <authorList>
            <person name="Noorani M."/>
        </authorList>
    </citation>
    <scope>NUCLEOTIDE SEQUENCE</scope>
    <source>
        <strain evidence="2">Yugu1</strain>
    </source>
</reference>
<proteinExistence type="predicted"/>
<dbReference type="EMBL" id="CM003532">
    <property type="protein sequence ID" value="RCV27238.1"/>
    <property type="molecule type" value="Genomic_DNA"/>
</dbReference>
<organism evidence="2">
    <name type="scientific">Setaria italica</name>
    <name type="common">Foxtail millet</name>
    <name type="synonym">Panicum italicum</name>
    <dbReference type="NCBI Taxonomy" id="4555"/>
    <lineage>
        <taxon>Eukaryota</taxon>
        <taxon>Viridiplantae</taxon>
        <taxon>Streptophyta</taxon>
        <taxon>Embryophyta</taxon>
        <taxon>Tracheophyta</taxon>
        <taxon>Spermatophyta</taxon>
        <taxon>Magnoliopsida</taxon>
        <taxon>Liliopsida</taxon>
        <taxon>Poales</taxon>
        <taxon>Poaceae</taxon>
        <taxon>PACMAD clade</taxon>
        <taxon>Panicoideae</taxon>
        <taxon>Panicodae</taxon>
        <taxon>Paniceae</taxon>
        <taxon>Cenchrinae</taxon>
        <taxon>Setaria</taxon>
    </lineage>
</organism>
<protein>
    <submittedName>
        <fullName evidence="2">Uncharacterized protein</fullName>
    </submittedName>
</protein>
<evidence type="ECO:0000256" key="1">
    <source>
        <dbReference type="SAM" id="MobiDB-lite"/>
    </source>
</evidence>
<name>A0A368RAY1_SETIT</name>
<feature type="compositionally biased region" description="Basic residues" evidence="1">
    <location>
        <begin position="152"/>
        <end position="165"/>
    </location>
</feature>
<accession>A0A368RAY1</accession>
<evidence type="ECO:0000313" key="2">
    <source>
        <dbReference type="EMBL" id="RCV27238.1"/>
    </source>
</evidence>
<reference evidence="2" key="1">
    <citation type="journal article" date="2012" name="Nat. Biotechnol.">
        <title>Reference genome sequence of the model plant Setaria.</title>
        <authorList>
            <person name="Bennetzen J.L."/>
            <person name="Schmutz J."/>
            <person name="Wang H."/>
            <person name="Percifield R."/>
            <person name="Hawkins J."/>
            <person name="Pontaroli A.C."/>
            <person name="Estep M."/>
            <person name="Feng L."/>
            <person name="Vaughn J.N."/>
            <person name="Grimwood J."/>
            <person name="Jenkins J."/>
            <person name="Barry K."/>
            <person name="Lindquist E."/>
            <person name="Hellsten U."/>
            <person name="Deshpande S."/>
            <person name="Wang X."/>
            <person name="Wu X."/>
            <person name="Mitros T."/>
            <person name="Triplett J."/>
            <person name="Yang X."/>
            <person name="Ye C.Y."/>
            <person name="Mauro-Herrera M."/>
            <person name="Wang L."/>
            <person name="Li P."/>
            <person name="Sharma M."/>
            <person name="Sharma R."/>
            <person name="Ronald P.C."/>
            <person name="Panaud O."/>
            <person name="Kellogg E.A."/>
            <person name="Brutnell T.P."/>
            <person name="Doust A.N."/>
            <person name="Tuskan G.A."/>
            <person name="Rokhsar D."/>
            <person name="Devos K.M."/>
        </authorList>
    </citation>
    <scope>NUCLEOTIDE SEQUENCE [LARGE SCALE GENOMIC DNA]</scope>
    <source>
        <strain evidence="2">Yugu1</strain>
    </source>
</reference>
<feature type="region of interest" description="Disordered" evidence="1">
    <location>
        <begin position="152"/>
        <end position="177"/>
    </location>
</feature>
<gene>
    <name evidence="2" type="ORF">SETIT_5G308700v2</name>
</gene>
<sequence>MYAGTDPSPILKFPASAAYARVALRPPATDLFSPYRFRFRRSSQPPGPARPARVHVEHVVRRPAAEAVELAHHGADGLQGPFPGAEAVDDVAEVDAEPDVLMGVPAPDCAAEDADVVAVVARHAEEGPAVGDVGILHVSDDAEREERLLRRQRRRPDHAGVRARQHGSSPAAASGRRWLGHKLARSTRPSAAKASAGPVHCSTVRLFG</sequence>